<dbReference type="Proteomes" id="UP001234989">
    <property type="component" value="Chromosome 12"/>
</dbReference>
<dbReference type="PANTHER" id="PTHR33116:SF85">
    <property type="entry name" value="REVERSE TRANSCRIPTASE ZINC-BINDING DOMAIN-CONTAINING PROTEIN"/>
    <property type="match status" value="1"/>
</dbReference>
<proteinExistence type="predicted"/>
<sequence length="325" mass="36658">MPRSSYPSQHGTQGYALVVNEVVENPEVSSSKPSGDKKYQVIFLICPSLGGPSYLIPVAGGRESDQRSRKDSRGNNGILPKPVLRECPVETCQQLHKLPKADSGGNGRFRKFLLVMEGLNNMIKKTNREGWLREFEVARVGSDSLKVTHQYADDTLILYDAEEEHLKILRLILVICEGMSGLHINRRKSFLYPVNEVPNMEILKSILGCEVSAPPTIYLGLLLGAKSMSMEIWNGVIEKCEKKLARWKSQYLSLGGRLTLISSVLDALPTYMMSLFPIPLGIINRLDSIRRKFLWLGNKVRKGYHLVKWKTVINEKRFGDWGSKI</sequence>
<dbReference type="AlphaFoldDB" id="A0AAF0V8P8"/>
<evidence type="ECO:0008006" key="4">
    <source>
        <dbReference type="Google" id="ProtNLM"/>
    </source>
</evidence>
<evidence type="ECO:0000313" key="3">
    <source>
        <dbReference type="Proteomes" id="UP001234989"/>
    </source>
</evidence>
<feature type="region of interest" description="Disordered" evidence="1">
    <location>
        <begin position="57"/>
        <end position="80"/>
    </location>
</feature>
<evidence type="ECO:0000313" key="2">
    <source>
        <dbReference type="EMBL" id="WMV58738.1"/>
    </source>
</evidence>
<gene>
    <name evidence="2" type="ORF">MTR67_052123</name>
</gene>
<reference evidence="2" key="1">
    <citation type="submission" date="2023-08" db="EMBL/GenBank/DDBJ databases">
        <title>A de novo genome assembly of Solanum verrucosum Schlechtendal, a Mexican diploid species geographically isolated from the other diploid A-genome species in potato relatives.</title>
        <authorList>
            <person name="Hosaka K."/>
        </authorList>
    </citation>
    <scope>NUCLEOTIDE SEQUENCE</scope>
    <source>
        <tissue evidence="2">Young leaves</tissue>
    </source>
</reference>
<dbReference type="SUPFAM" id="SSF56672">
    <property type="entry name" value="DNA/RNA polymerases"/>
    <property type="match status" value="1"/>
</dbReference>
<accession>A0AAF0V8P8</accession>
<dbReference type="InterPro" id="IPR043502">
    <property type="entry name" value="DNA/RNA_pol_sf"/>
</dbReference>
<dbReference type="PANTHER" id="PTHR33116">
    <property type="entry name" value="REVERSE TRANSCRIPTASE ZINC-BINDING DOMAIN-CONTAINING PROTEIN-RELATED-RELATED"/>
    <property type="match status" value="1"/>
</dbReference>
<protein>
    <recommendedName>
        <fullName evidence="4">Reverse transcriptase domain-containing protein</fullName>
    </recommendedName>
</protein>
<name>A0AAF0V8P8_SOLVR</name>
<evidence type="ECO:0000256" key="1">
    <source>
        <dbReference type="SAM" id="MobiDB-lite"/>
    </source>
</evidence>
<keyword evidence="3" id="KW-1185">Reference proteome</keyword>
<dbReference type="EMBL" id="CP133623">
    <property type="protein sequence ID" value="WMV58738.1"/>
    <property type="molecule type" value="Genomic_DNA"/>
</dbReference>
<organism evidence="2 3">
    <name type="scientific">Solanum verrucosum</name>
    <dbReference type="NCBI Taxonomy" id="315347"/>
    <lineage>
        <taxon>Eukaryota</taxon>
        <taxon>Viridiplantae</taxon>
        <taxon>Streptophyta</taxon>
        <taxon>Embryophyta</taxon>
        <taxon>Tracheophyta</taxon>
        <taxon>Spermatophyta</taxon>
        <taxon>Magnoliopsida</taxon>
        <taxon>eudicotyledons</taxon>
        <taxon>Gunneridae</taxon>
        <taxon>Pentapetalae</taxon>
        <taxon>asterids</taxon>
        <taxon>lamiids</taxon>
        <taxon>Solanales</taxon>
        <taxon>Solanaceae</taxon>
        <taxon>Solanoideae</taxon>
        <taxon>Solaneae</taxon>
        <taxon>Solanum</taxon>
    </lineage>
</organism>
<feature type="compositionally biased region" description="Basic and acidic residues" evidence="1">
    <location>
        <begin position="62"/>
        <end position="73"/>
    </location>
</feature>